<keyword evidence="7" id="KW-0966">Cell projection</keyword>
<gene>
    <name evidence="7" type="primary">fliS</name>
    <name evidence="7" type="ORF">ACGTRS_24620</name>
</gene>
<dbReference type="InterPro" id="IPR036584">
    <property type="entry name" value="FliS_sf"/>
</dbReference>
<keyword evidence="5" id="KW-0143">Chaperone</keyword>
<keyword evidence="8" id="KW-1185">Reference proteome</keyword>
<dbReference type="PANTHER" id="PTHR34773:SF1">
    <property type="entry name" value="FLAGELLAR SECRETION CHAPERONE FLIS"/>
    <property type="match status" value="1"/>
</dbReference>
<evidence type="ECO:0000256" key="2">
    <source>
        <dbReference type="ARBA" id="ARBA00008787"/>
    </source>
</evidence>
<evidence type="ECO:0000256" key="3">
    <source>
        <dbReference type="ARBA" id="ARBA00022490"/>
    </source>
</evidence>
<keyword evidence="4 6" id="KW-1005">Bacterial flagellum biogenesis</keyword>
<dbReference type="PIRSF" id="PIRSF039090">
    <property type="entry name" value="Flis"/>
    <property type="match status" value="1"/>
</dbReference>
<protein>
    <recommendedName>
        <fullName evidence="6">Flagellar secretion chaperone FliS</fullName>
    </recommendedName>
</protein>
<dbReference type="NCBIfam" id="TIGR00208">
    <property type="entry name" value="fliS"/>
    <property type="match status" value="1"/>
</dbReference>
<keyword evidence="7" id="KW-0282">Flagellum</keyword>
<name>A0ABW7LAH6_9BURK</name>
<evidence type="ECO:0000256" key="6">
    <source>
        <dbReference type="PIRNR" id="PIRNR039090"/>
    </source>
</evidence>
<dbReference type="RefSeq" id="WP_395130475.1">
    <property type="nucleotide sequence ID" value="NZ_JBIMPM010000035.1"/>
</dbReference>
<comment type="subcellular location">
    <subcellularLocation>
        <location evidence="1 6">Cytoplasm</location>
        <location evidence="1 6">Cytosol</location>
    </subcellularLocation>
</comment>
<evidence type="ECO:0000256" key="4">
    <source>
        <dbReference type="ARBA" id="ARBA00022795"/>
    </source>
</evidence>
<dbReference type="PANTHER" id="PTHR34773">
    <property type="entry name" value="FLAGELLAR SECRETION CHAPERONE FLIS"/>
    <property type="match status" value="1"/>
</dbReference>
<comment type="similarity">
    <text evidence="2 6">Belongs to the FliS family.</text>
</comment>
<dbReference type="InterPro" id="IPR003713">
    <property type="entry name" value="FliS"/>
</dbReference>
<keyword evidence="3 6" id="KW-0963">Cytoplasm</keyword>
<evidence type="ECO:0000313" key="8">
    <source>
        <dbReference type="Proteomes" id="UP001609186"/>
    </source>
</evidence>
<dbReference type="Proteomes" id="UP001609186">
    <property type="component" value="Unassembled WGS sequence"/>
</dbReference>
<dbReference type="EMBL" id="JBIMPM010000035">
    <property type="protein sequence ID" value="MFH5254419.1"/>
    <property type="molecule type" value="Genomic_DNA"/>
</dbReference>
<organism evidence="7 8">
    <name type="scientific">Burkholderia semiarida</name>
    <dbReference type="NCBI Taxonomy" id="2843303"/>
    <lineage>
        <taxon>Bacteria</taxon>
        <taxon>Pseudomonadati</taxon>
        <taxon>Pseudomonadota</taxon>
        <taxon>Betaproteobacteria</taxon>
        <taxon>Burkholderiales</taxon>
        <taxon>Burkholderiaceae</taxon>
        <taxon>Burkholderia</taxon>
        <taxon>Burkholderia cepacia complex</taxon>
    </lineage>
</organism>
<evidence type="ECO:0000256" key="1">
    <source>
        <dbReference type="ARBA" id="ARBA00004514"/>
    </source>
</evidence>
<reference evidence="7 8" key="1">
    <citation type="submission" date="2024-10" db="EMBL/GenBank/DDBJ databases">
        <title>Burkholderia semiarida in Mexico.</title>
        <authorList>
            <person name="Estrada P."/>
        </authorList>
    </citation>
    <scope>NUCLEOTIDE SEQUENCE [LARGE SCALE GENOMIC DNA]</scope>
    <source>
        <strain evidence="7 8">CLM7-1</strain>
    </source>
</reference>
<keyword evidence="7" id="KW-0969">Cilium</keyword>
<dbReference type="SUPFAM" id="SSF101116">
    <property type="entry name" value="Flagellar export chaperone FliS"/>
    <property type="match status" value="1"/>
</dbReference>
<comment type="caution">
    <text evidence="7">The sequence shown here is derived from an EMBL/GenBank/DDBJ whole genome shotgun (WGS) entry which is preliminary data.</text>
</comment>
<accession>A0ABW7LAH6</accession>
<proteinExistence type="inferred from homology"/>
<evidence type="ECO:0000256" key="5">
    <source>
        <dbReference type="ARBA" id="ARBA00023186"/>
    </source>
</evidence>
<dbReference type="Gene3D" id="1.20.120.340">
    <property type="entry name" value="Flagellar protein FliS"/>
    <property type="match status" value="1"/>
</dbReference>
<evidence type="ECO:0000313" key="7">
    <source>
        <dbReference type="EMBL" id="MFH5254419.1"/>
    </source>
</evidence>
<dbReference type="Pfam" id="PF02561">
    <property type="entry name" value="FliS"/>
    <property type="match status" value="1"/>
</dbReference>
<sequence>MTNQRGYESYCVSERDAQIAGAAPVQLMVVLMNGLLDELARVRAHIDAKRYEQKGAGIAKCIQMFNGLTSMLDADTENDTVKRLDALYAYCTRRINEAGFELDTTIVDEIVALVTTLRDAWASVEKRSRCKA</sequence>
<dbReference type="CDD" id="cd16098">
    <property type="entry name" value="FliS"/>
    <property type="match status" value="1"/>
</dbReference>